<proteinExistence type="predicted"/>
<keyword evidence="2" id="KW-1185">Reference proteome</keyword>
<dbReference type="AlphaFoldDB" id="A0A420DNR1"/>
<dbReference type="InterPro" id="IPR025961">
    <property type="entry name" value="Metal_resist"/>
</dbReference>
<comment type="caution">
    <text evidence="1">The sequence shown here is derived from an EMBL/GenBank/DDBJ whole genome shotgun (WGS) entry which is preliminary data.</text>
</comment>
<dbReference type="EMBL" id="RAQK01000001">
    <property type="protein sequence ID" value="RKE95892.1"/>
    <property type="molecule type" value="Genomic_DNA"/>
</dbReference>
<sequence>MMANTGSKRRWMPVILGVSLAINLAVAAALGGAALRHQGDERGGGGPRGGAKGSAIFMKALPHEARQAIREEIKTVPRAASGGVDAMLEALRREPFDHAAAMGVLEAQRDTGAQQQRVVSAAWLAQVAAMSVEERAAYADRIEAFEADNKVRKKER</sequence>
<name>A0A420DNR1_9RHOB</name>
<dbReference type="Pfam" id="PF13801">
    <property type="entry name" value="Metal_resist"/>
    <property type="match status" value="1"/>
</dbReference>
<gene>
    <name evidence="1" type="ORF">C8N30_0437</name>
</gene>
<dbReference type="Proteomes" id="UP000284407">
    <property type="component" value="Unassembled WGS sequence"/>
</dbReference>
<dbReference type="RefSeq" id="WP_051567198.1">
    <property type="nucleotide sequence ID" value="NZ_RAQK01000001.1"/>
</dbReference>
<protein>
    <submittedName>
        <fullName evidence="1">Heavy-metal resistance protein</fullName>
    </submittedName>
</protein>
<reference evidence="1 2" key="1">
    <citation type="submission" date="2018-09" db="EMBL/GenBank/DDBJ databases">
        <title>Genomic Encyclopedia of Archaeal and Bacterial Type Strains, Phase II (KMG-II): from individual species to whole genera.</title>
        <authorList>
            <person name="Goeker M."/>
        </authorList>
    </citation>
    <scope>NUCLEOTIDE SEQUENCE [LARGE SCALE GENOMIC DNA]</scope>
    <source>
        <strain evidence="1 2">DSM 11458</strain>
    </source>
</reference>
<dbReference type="STRING" id="1443111.Z949_2403"/>
<accession>A0A420DNR1</accession>
<organism evidence="1 2">
    <name type="scientific">Sulfitobacter guttiformis</name>
    <dbReference type="NCBI Taxonomy" id="74349"/>
    <lineage>
        <taxon>Bacteria</taxon>
        <taxon>Pseudomonadati</taxon>
        <taxon>Pseudomonadota</taxon>
        <taxon>Alphaproteobacteria</taxon>
        <taxon>Rhodobacterales</taxon>
        <taxon>Roseobacteraceae</taxon>
        <taxon>Sulfitobacter</taxon>
    </lineage>
</organism>
<evidence type="ECO:0000313" key="2">
    <source>
        <dbReference type="Proteomes" id="UP000284407"/>
    </source>
</evidence>
<evidence type="ECO:0000313" key="1">
    <source>
        <dbReference type="EMBL" id="RKE95892.1"/>
    </source>
</evidence>